<dbReference type="EMBL" id="SWJE01000006">
    <property type="protein sequence ID" value="TKC88843.1"/>
    <property type="molecule type" value="Genomic_DNA"/>
</dbReference>
<evidence type="ECO:0000256" key="9">
    <source>
        <dbReference type="ARBA" id="ARBA00038963"/>
    </source>
</evidence>
<dbReference type="InterPro" id="IPR036291">
    <property type="entry name" value="NAD(P)-bd_dom_sf"/>
</dbReference>
<keyword evidence="7" id="KW-0443">Lipid metabolism</keyword>
<evidence type="ECO:0000256" key="10">
    <source>
        <dbReference type="ARBA" id="ARBA00048843"/>
    </source>
</evidence>
<dbReference type="Proteomes" id="UP000305539">
    <property type="component" value="Unassembled WGS sequence"/>
</dbReference>
<keyword evidence="8" id="KW-0275">Fatty acid biosynthesis</keyword>
<accession>A0A4U1I644</accession>
<dbReference type="InterPro" id="IPR020843">
    <property type="entry name" value="ER"/>
</dbReference>
<organism evidence="12 13">
    <name type="scientific">Trinickia terrae</name>
    <dbReference type="NCBI Taxonomy" id="2571161"/>
    <lineage>
        <taxon>Bacteria</taxon>
        <taxon>Pseudomonadati</taxon>
        <taxon>Pseudomonadota</taxon>
        <taxon>Betaproteobacteria</taxon>
        <taxon>Burkholderiales</taxon>
        <taxon>Burkholderiaceae</taxon>
        <taxon>Trinickia</taxon>
    </lineage>
</organism>
<evidence type="ECO:0000256" key="1">
    <source>
        <dbReference type="ARBA" id="ARBA00010371"/>
    </source>
</evidence>
<dbReference type="PANTHER" id="PTHR43981">
    <property type="entry name" value="ENOYL-[ACYL-CARRIER-PROTEIN] REDUCTASE, MITOCHONDRIAL"/>
    <property type="match status" value="1"/>
</dbReference>
<evidence type="ECO:0000256" key="4">
    <source>
        <dbReference type="ARBA" id="ARBA00022857"/>
    </source>
</evidence>
<keyword evidence="2" id="KW-0444">Lipid biosynthesis</keyword>
<dbReference type="InterPro" id="IPR051034">
    <property type="entry name" value="Mito_Enoyl-ACP_Reductase"/>
</dbReference>
<keyword evidence="5" id="KW-0809">Transit peptide</keyword>
<evidence type="ECO:0000256" key="2">
    <source>
        <dbReference type="ARBA" id="ARBA00022516"/>
    </source>
</evidence>
<dbReference type="CDD" id="cd05282">
    <property type="entry name" value="ETR_like"/>
    <property type="match status" value="1"/>
</dbReference>
<dbReference type="SMART" id="SM00829">
    <property type="entry name" value="PKS_ER"/>
    <property type="match status" value="1"/>
</dbReference>
<protein>
    <recommendedName>
        <fullName evidence="9">enoyl-[acyl-carrier-protein] reductase</fullName>
        <ecNumber evidence="9">1.3.1.104</ecNumber>
    </recommendedName>
</protein>
<dbReference type="PANTHER" id="PTHR43981:SF2">
    <property type="entry name" value="ENOYL-[ACYL-CARRIER-PROTEIN] REDUCTASE, MITOCHONDRIAL"/>
    <property type="match status" value="1"/>
</dbReference>
<evidence type="ECO:0000259" key="11">
    <source>
        <dbReference type="SMART" id="SM00829"/>
    </source>
</evidence>
<keyword evidence="3" id="KW-0276">Fatty acid metabolism</keyword>
<comment type="caution">
    <text evidence="12">The sequence shown here is derived from an EMBL/GenBank/DDBJ whole genome shotgun (WGS) entry which is preliminary data.</text>
</comment>
<dbReference type="SUPFAM" id="SSF50129">
    <property type="entry name" value="GroES-like"/>
    <property type="match status" value="1"/>
</dbReference>
<proteinExistence type="inferred from homology"/>
<gene>
    <name evidence="12" type="ORF">FAZ69_13215</name>
</gene>
<dbReference type="OrthoDB" id="9788224at2"/>
<dbReference type="InterPro" id="IPR011032">
    <property type="entry name" value="GroES-like_sf"/>
</dbReference>
<evidence type="ECO:0000256" key="3">
    <source>
        <dbReference type="ARBA" id="ARBA00022832"/>
    </source>
</evidence>
<evidence type="ECO:0000256" key="7">
    <source>
        <dbReference type="ARBA" id="ARBA00023098"/>
    </source>
</evidence>
<evidence type="ECO:0000313" key="13">
    <source>
        <dbReference type="Proteomes" id="UP000305539"/>
    </source>
</evidence>
<sequence>MRAIQNTAFGNPVETLKLVDLPAPANPGPDEVLIAMEYAPINGNDLAVVTNRFAYSTPLPSIVGNEGVGRVLQVGANVSGVKVGDRVLPPLYALTWRERLTIPAKGLFALPANVDPRQLAMLRINPPTAVLLLERFVDLKEGDWVVQNAANSGIGRTVIALAKKRGLRTINFVRRPELVDELEEAGGDVVLVDEPGAVDKAKAAVGAGNVRLAIDGLSGSAAARLIEVLSQNGTLVSYAFTSGELVTPVKVVDLHLRGIVVRGIYIDLPEYLPYIADAIKASAELMTSGELDLPVAAVYPLADYQQAIAHAIKGGKVLLDLRSSN</sequence>
<comment type="similarity">
    <text evidence="1">Belongs to the zinc-containing alcohol dehydrogenase family. Quinone oxidoreductase subfamily.</text>
</comment>
<dbReference type="InterPro" id="IPR013149">
    <property type="entry name" value="ADH-like_C"/>
</dbReference>
<dbReference type="GO" id="GO:0006633">
    <property type="term" value="P:fatty acid biosynthetic process"/>
    <property type="evidence" value="ECO:0007669"/>
    <property type="project" value="UniProtKB-KW"/>
</dbReference>
<dbReference type="Gene3D" id="3.90.180.10">
    <property type="entry name" value="Medium-chain alcohol dehydrogenases, catalytic domain"/>
    <property type="match status" value="1"/>
</dbReference>
<dbReference type="Gene3D" id="3.40.50.720">
    <property type="entry name" value="NAD(P)-binding Rossmann-like Domain"/>
    <property type="match status" value="1"/>
</dbReference>
<dbReference type="GO" id="GO:0141148">
    <property type="term" value="F:enoyl-[acyl-carrier-protein] reductase (NADPH) activity"/>
    <property type="evidence" value="ECO:0007669"/>
    <property type="project" value="UniProtKB-EC"/>
</dbReference>
<dbReference type="SUPFAM" id="SSF51735">
    <property type="entry name" value="NAD(P)-binding Rossmann-fold domains"/>
    <property type="match status" value="1"/>
</dbReference>
<name>A0A4U1I644_9BURK</name>
<keyword evidence="13" id="KW-1185">Reference proteome</keyword>
<evidence type="ECO:0000256" key="6">
    <source>
        <dbReference type="ARBA" id="ARBA00023002"/>
    </source>
</evidence>
<dbReference type="EC" id="1.3.1.104" evidence="9"/>
<keyword evidence="6" id="KW-0560">Oxidoreductase</keyword>
<feature type="domain" description="Enoyl reductase (ER)" evidence="11">
    <location>
        <begin position="11"/>
        <end position="319"/>
    </location>
</feature>
<dbReference type="Pfam" id="PF00107">
    <property type="entry name" value="ADH_zinc_N"/>
    <property type="match status" value="1"/>
</dbReference>
<evidence type="ECO:0000313" key="12">
    <source>
        <dbReference type="EMBL" id="TKC88843.1"/>
    </source>
</evidence>
<comment type="catalytic activity">
    <reaction evidence="10">
        <text>a 2,3-saturated acyl-[ACP] + NADP(+) = a (2E)-enoyl-[ACP] + NADPH + H(+)</text>
        <dbReference type="Rhea" id="RHEA:22564"/>
        <dbReference type="Rhea" id="RHEA-COMP:9925"/>
        <dbReference type="Rhea" id="RHEA-COMP:9926"/>
        <dbReference type="ChEBI" id="CHEBI:15378"/>
        <dbReference type="ChEBI" id="CHEBI:57783"/>
        <dbReference type="ChEBI" id="CHEBI:58349"/>
        <dbReference type="ChEBI" id="CHEBI:78784"/>
        <dbReference type="ChEBI" id="CHEBI:78785"/>
        <dbReference type="EC" id="1.3.1.104"/>
    </reaction>
</comment>
<dbReference type="Pfam" id="PF08240">
    <property type="entry name" value="ADH_N"/>
    <property type="match status" value="1"/>
</dbReference>
<keyword evidence="4" id="KW-0521">NADP</keyword>
<evidence type="ECO:0000256" key="5">
    <source>
        <dbReference type="ARBA" id="ARBA00022946"/>
    </source>
</evidence>
<dbReference type="AlphaFoldDB" id="A0A4U1I644"/>
<dbReference type="InterPro" id="IPR013154">
    <property type="entry name" value="ADH-like_N"/>
</dbReference>
<evidence type="ECO:0000256" key="8">
    <source>
        <dbReference type="ARBA" id="ARBA00023160"/>
    </source>
</evidence>
<reference evidence="12 13" key="1">
    <citation type="submission" date="2019-04" db="EMBL/GenBank/DDBJ databases">
        <title>Trinickia sp. 7GSK02, isolated from subtropical forest soil.</title>
        <authorList>
            <person name="Gao Z.-H."/>
            <person name="Qiu L.-H."/>
        </authorList>
    </citation>
    <scope>NUCLEOTIDE SEQUENCE [LARGE SCALE GENOMIC DNA]</scope>
    <source>
        <strain evidence="12 13">7GSK02</strain>
    </source>
</reference>